<evidence type="ECO:0000313" key="1">
    <source>
        <dbReference type="EMBL" id="KAL0916980.1"/>
    </source>
</evidence>
<sequence>MKVAGFPSESLACSSPIRSLDLKALARPGPFSRFFEPLFPSISLPSNKTRNPHYLPSVLSSVADPDGRIPSPSLSLWLPFAQPGEASFPFSPSLSLLARARLSAPAPDASLSLVRIFPVHQTETESAHPDDLQPE</sequence>
<gene>
    <name evidence="1" type="ORF">M5K25_014536</name>
</gene>
<comment type="caution">
    <text evidence="1">The sequence shown here is derived from an EMBL/GenBank/DDBJ whole genome shotgun (WGS) entry which is preliminary data.</text>
</comment>
<organism evidence="1 2">
    <name type="scientific">Dendrobium thyrsiflorum</name>
    <name type="common">Pinecone-like raceme dendrobium</name>
    <name type="synonym">Orchid</name>
    <dbReference type="NCBI Taxonomy" id="117978"/>
    <lineage>
        <taxon>Eukaryota</taxon>
        <taxon>Viridiplantae</taxon>
        <taxon>Streptophyta</taxon>
        <taxon>Embryophyta</taxon>
        <taxon>Tracheophyta</taxon>
        <taxon>Spermatophyta</taxon>
        <taxon>Magnoliopsida</taxon>
        <taxon>Liliopsida</taxon>
        <taxon>Asparagales</taxon>
        <taxon>Orchidaceae</taxon>
        <taxon>Epidendroideae</taxon>
        <taxon>Malaxideae</taxon>
        <taxon>Dendrobiinae</taxon>
        <taxon>Dendrobium</taxon>
    </lineage>
</organism>
<reference evidence="1 2" key="1">
    <citation type="journal article" date="2024" name="Plant Biotechnol. J.">
        <title>Dendrobium thyrsiflorum genome and its molecular insights into genes involved in important horticultural traits.</title>
        <authorList>
            <person name="Chen B."/>
            <person name="Wang J.Y."/>
            <person name="Zheng P.J."/>
            <person name="Li K.L."/>
            <person name="Liang Y.M."/>
            <person name="Chen X.F."/>
            <person name="Zhang C."/>
            <person name="Zhao X."/>
            <person name="He X."/>
            <person name="Zhang G.Q."/>
            <person name="Liu Z.J."/>
            <person name="Xu Q."/>
        </authorList>
    </citation>
    <scope>NUCLEOTIDE SEQUENCE [LARGE SCALE GENOMIC DNA]</scope>
    <source>
        <strain evidence="1">GZMU011</strain>
    </source>
</reference>
<dbReference type="Proteomes" id="UP001552299">
    <property type="component" value="Unassembled WGS sequence"/>
</dbReference>
<name>A0ABD0UWE4_DENTH</name>
<protein>
    <submittedName>
        <fullName evidence="1">Uncharacterized protein</fullName>
    </submittedName>
</protein>
<dbReference type="AlphaFoldDB" id="A0ABD0UWE4"/>
<keyword evidence="2" id="KW-1185">Reference proteome</keyword>
<accession>A0ABD0UWE4</accession>
<proteinExistence type="predicted"/>
<dbReference type="EMBL" id="JANQDX010000011">
    <property type="protein sequence ID" value="KAL0916980.1"/>
    <property type="molecule type" value="Genomic_DNA"/>
</dbReference>
<evidence type="ECO:0000313" key="2">
    <source>
        <dbReference type="Proteomes" id="UP001552299"/>
    </source>
</evidence>